<reference evidence="3 4" key="1">
    <citation type="journal article" date="2018" name="PLoS Genet.">
        <title>Population sequencing reveals clonal diversity and ancestral inbreeding in the grapevine cultivar Chardonnay.</title>
        <authorList>
            <person name="Roach M.J."/>
            <person name="Johnson D.L."/>
            <person name="Bohlmann J."/>
            <person name="van Vuuren H.J."/>
            <person name="Jones S.J."/>
            <person name="Pretorius I.S."/>
            <person name="Schmidt S.A."/>
            <person name="Borneman A.R."/>
        </authorList>
    </citation>
    <scope>NUCLEOTIDE SEQUENCE [LARGE SCALE GENOMIC DNA]</scope>
    <source>
        <strain evidence="4">cv. Chardonnay</strain>
        <tissue evidence="3">Leaf</tissue>
    </source>
</reference>
<feature type="transmembrane region" description="Helical" evidence="2">
    <location>
        <begin position="40"/>
        <end position="57"/>
    </location>
</feature>
<dbReference type="AlphaFoldDB" id="A0A438FHT5"/>
<keyword evidence="3" id="KW-0645">Protease</keyword>
<accession>A0A438FHT5</accession>
<dbReference type="GO" id="GO:0006508">
    <property type="term" value="P:proteolysis"/>
    <property type="evidence" value="ECO:0007669"/>
    <property type="project" value="InterPro"/>
</dbReference>
<keyword evidence="2" id="KW-0812">Transmembrane</keyword>
<dbReference type="Proteomes" id="UP000288805">
    <property type="component" value="Unassembled WGS sequence"/>
</dbReference>
<gene>
    <name evidence="3" type="primary">SCPL17_3</name>
    <name evidence="3" type="ORF">CK203_100715</name>
</gene>
<organism evidence="3 4">
    <name type="scientific">Vitis vinifera</name>
    <name type="common">Grape</name>
    <dbReference type="NCBI Taxonomy" id="29760"/>
    <lineage>
        <taxon>Eukaryota</taxon>
        <taxon>Viridiplantae</taxon>
        <taxon>Streptophyta</taxon>
        <taxon>Embryophyta</taxon>
        <taxon>Tracheophyta</taxon>
        <taxon>Spermatophyta</taxon>
        <taxon>Magnoliopsida</taxon>
        <taxon>eudicotyledons</taxon>
        <taxon>Gunneridae</taxon>
        <taxon>Pentapetalae</taxon>
        <taxon>rosids</taxon>
        <taxon>Vitales</taxon>
        <taxon>Vitaceae</taxon>
        <taxon>Viteae</taxon>
        <taxon>Vitis</taxon>
    </lineage>
</organism>
<comment type="caution">
    <text evidence="3">The sequence shown here is derived from an EMBL/GenBank/DDBJ whole genome shotgun (WGS) entry which is preliminary data.</text>
</comment>
<sequence length="392" mass="44013">MQPTFLTSGSSYHTSLAFFFSFVWRVLPTTMAAAEHQHRFLSVMLLLLVFSSGIANGRSVIKTLPGFSGELPFYLETGYVGVGENEEVQLFYYFVKSQRNPVFDPLMLWLSGGPGCSTLSAFFYENGPLTFNIQEYEGGLPNLYLKENTWTKSLNIIFVDAPVGSGFSYSKTQEGYIMEDLKYAAQTYEFLKKWLVDHPEFLKNELYIGGDSYSGIPVPMGYVLGNPLTDTDNDVNSRIPFAHRLTLISDELYESAKTSCNGDYVTVNASNEQCVADMEAIRDKRPLVRCNITNLAFTKDVTSTVAYHQNLTNTGLRALIYSGDHDMSIPHIGTQEWINSLNLTLEDPWRTWYTDGQVGGYTETFTNDDFDLTFATGAGHVAIEYKPRSVMP</sequence>
<dbReference type="EMBL" id="QGNW01000888">
    <property type="protein sequence ID" value="RVW59511.1"/>
    <property type="molecule type" value="Genomic_DNA"/>
</dbReference>
<evidence type="ECO:0000256" key="2">
    <source>
        <dbReference type="SAM" id="Phobius"/>
    </source>
</evidence>
<evidence type="ECO:0000313" key="4">
    <source>
        <dbReference type="Proteomes" id="UP000288805"/>
    </source>
</evidence>
<keyword evidence="3" id="KW-0378">Hydrolase</keyword>
<dbReference type="InterPro" id="IPR029058">
    <property type="entry name" value="AB_hydrolase_fold"/>
</dbReference>
<protein>
    <submittedName>
        <fullName evidence="3">Serine carboxypeptidase-like 17</fullName>
    </submittedName>
</protein>
<dbReference type="PRINTS" id="PR00724">
    <property type="entry name" value="CRBOXYPTASEC"/>
</dbReference>
<dbReference type="PANTHER" id="PTHR11802">
    <property type="entry name" value="SERINE PROTEASE FAMILY S10 SERINE CARBOXYPEPTIDASE"/>
    <property type="match status" value="1"/>
</dbReference>
<evidence type="ECO:0000313" key="3">
    <source>
        <dbReference type="EMBL" id="RVW59511.1"/>
    </source>
</evidence>
<proteinExistence type="inferred from homology"/>
<dbReference type="InterPro" id="IPR001563">
    <property type="entry name" value="Peptidase_S10"/>
</dbReference>
<dbReference type="PANTHER" id="PTHR11802:SF487">
    <property type="entry name" value="SERINE CARBOXYPEPTIDASE-LIKE 13"/>
    <property type="match status" value="1"/>
</dbReference>
<evidence type="ECO:0000256" key="1">
    <source>
        <dbReference type="ARBA" id="ARBA00009431"/>
    </source>
</evidence>
<name>A0A438FHT5_VITVI</name>
<dbReference type="Pfam" id="PF00450">
    <property type="entry name" value="Peptidase_S10"/>
    <property type="match status" value="2"/>
</dbReference>
<keyword evidence="2" id="KW-0472">Membrane</keyword>
<dbReference type="GO" id="GO:0004185">
    <property type="term" value="F:serine-type carboxypeptidase activity"/>
    <property type="evidence" value="ECO:0007669"/>
    <property type="project" value="InterPro"/>
</dbReference>
<dbReference type="Gene3D" id="3.40.50.11320">
    <property type="match status" value="1"/>
</dbReference>
<keyword evidence="3" id="KW-0121">Carboxypeptidase</keyword>
<comment type="similarity">
    <text evidence="1">Belongs to the peptidase S10 family.</text>
</comment>
<dbReference type="Gene3D" id="3.40.50.1820">
    <property type="entry name" value="alpha/beta hydrolase"/>
    <property type="match status" value="1"/>
</dbReference>
<dbReference type="SUPFAM" id="SSF53474">
    <property type="entry name" value="alpha/beta-Hydrolases"/>
    <property type="match status" value="1"/>
</dbReference>
<keyword evidence="2" id="KW-1133">Transmembrane helix</keyword>
<feature type="transmembrane region" description="Helical" evidence="2">
    <location>
        <begin position="12"/>
        <end position="28"/>
    </location>
</feature>